<name>A0ABM6Z688_9ACTO</name>
<gene>
    <name evidence="2" type="ORF">D5R93_02910</name>
</gene>
<reference evidence="2 3" key="1">
    <citation type="submission" date="2018-09" db="EMBL/GenBank/DDBJ databases">
        <authorList>
            <person name="Li J."/>
        </authorList>
    </citation>
    <scope>NUCLEOTIDE SEQUENCE [LARGE SCALE GENOMIC DNA]</scope>
    <source>
        <strain evidence="2 3">2129</strain>
    </source>
</reference>
<feature type="domain" description="Transposase DDE" evidence="1">
    <location>
        <begin position="23"/>
        <end position="457"/>
    </location>
</feature>
<dbReference type="NCBIfam" id="NF033539">
    <property type="entry name" value="transpos_IS1380"/>
    <property type="match status" value="1"/>
</dbReference>
<organism evidence="2 3">
    <name type="scientific">Actinomyces lilanjuaniae</name>
    <dbReference type="NCBI Taxonomy" id="2321394"/>
    <lineage>
        <taxon>Bacteria</taxon>
        <taxon>Bacillati</taxon>
        <taxon>Actinomycetota</taxon>
        <taxon>Actinomycetes</taxon>
        <taxon>Actinomycetales</taxon>
        <taxon>Actinomycetaceae</taxon>
        <taxon>Actinomyces</taxon>
    </lineage>
</organism>
<dbReference type="InterPro" id="IPR025668">
    <property type="entry name" value="Tnp_DDE_dom"/>
</dbReference>
<evidence type="ECO:0000313" key="2">
    <source>
        <dbReference type="EMBL" id="AYD90758.1"/>
    </source>
</evidence>
<dbReference type="RefSeq" id="WP_120205764.1">
    <property type="nucleotide sequence ID" value="NZ_CP032514.1"/>
</dbReference>
<evidence type="ECO:0000259" key="1">
    <source>
        <dbReference type="Pfam" id="PF13701"/>
    </source>
</evidence>
<sequence>MKTVAGLYPLTDVETGRVDALAHGGGALLTETVRACGLDVLLSQALASWSKPLARHDPAKVVLDLALSLAVGGDCLADVSLLRAEPQVFGPVASAPTLSRVLATLAADASALERAVALARARARRAAWTLAGSGAPTAATSAQRPLVIDIDATLVTAHSDKKGAAPTFKKGFGFRPLTARVDHGPQGAGESATIMLRPGSAGSNTAADHEAVTAAVPTQVGLGPRPGRKVVVRTDAAGGTKAALAALERRRVSCSVGFTLPSDMSRIYRLVPAQAWTPAYNADGDPREAADVAELTDLLDLDGRPKAVRVIVGRERPHPGAHPRLDDVDGYRLTAFATSTRIGQLADLEVRHRQRARCEDRVRCAKDTGLDRMPLQAFAANRIWCQVVALARDILAWTQMPRLADHPARRWEPKAVRHRLLNVPAVIARHARRTTTRYKTSSPFADLLTPAISNLRAHADP</sequence>
<dbReference type="InterPro" id="IPR047960">
    <property type="entry name" value="Transpos_IS1380"/>
</dbReference>
<accession>A0ABM6Z688</accession>
<evidence type="ECO:0000313" key="3">
    <source>
        <dbReference type="Proteomes" id="UP000273001"/>
    </source>
</evidence>
<proteinExistence type="predicted"/>
<keyword evidence="3" id="KW-1185">Reference proteome</keyword>
<dbReference type="EMBL" id="CP032514">
    <property type="protein sequence ID" value="AYD90758.1"/>
    <property type="molecule type" value="Genomic_DNA"/>
</dbReference>
<protein>
    <submittedName>
        <fullName evidence="2">IS1380 family transposase</fullName>
    </submittedName>
</protein>
<dbReference type="Proteomes" id="UP000273001">
    <property type="component" value="Chromosome"/>
</dbReference>
<dbReference type="Pfam" id="PF13701">
    <property type="entry name" value="DDE_Tnp_1_4"/>
    <property type="match status" value="1"/>
</dbReference>